<reference evidence="1" key="1">
    <citation type="journal article" date="2011" name="Acta Physiol. Plant.">
        <title>An investigation on the genetic background of Nostoc flagelliforme by similarity analysis of its partial genomic DNA and phylogenetic comparison of deduced related species.</title>
        <authorList>
            <person name="Gao X."/>
            <person name="Liu K."/>
            <person name="Qiu B.S."/>
        </authorList>
    </citation>
    <scope>NUCLEOTIDE SEQUENCE</scope>
    <source>
        <strain evidence="1">Sunitezuoqi</strain>
    </source>
</reference>
<sequence length="281" mass="31041">MSRITRPHQLRLRPCCAGPKSPYPLPKGEDWALRHRADGSGDRRLVGIAQYIAAAPNGLDVVVALGRHAELLAQLADEDVDDLELRLVHSAIEVVEEHFLGERRALAEREQLQHRIFLARQVHAGIVDLDRLGVEIDCELAGADDRLAVPLGAAHDGVDARDQLLAVERLGDIIVRAEAEAAYLRVHLADAGQDQHRCRHAGDAQLLQHVIAVHVRQVEVEQDDVVIVELAEVQALFAQVRRVDVEAFGGQHQLDRLGGRRFVLDQQHAHRIIPLSPVAAP</sequence>
<dbReference type="AlphaFoldDB" id="E7DPU0"/>
<dbReference type="EMBL" id="HQ291116">
    <property type="protein sequence ID" value="ADO19098.1"/>
    <property type="molecule type" value="Genomic_DNA"/>
</dbReference>
<organism evidence="1">
    <name type="scientific">Nostoc flagelliforme str. Sunitezuoqi</name>
    <dbReference type="NCBI Taxonomy" id="676037"/>
    <lineage>
        <taxon>Bacteria</taxon>
        <taxon>Bacillati</taxon>
        <taxon>Cyanobacteriota</taxon>
        <taxon>Cyanophyceae</taxon>
        <taxon>Nostocales</taxon>
        <taxon>Nostocaceae</taxon>
        <taxon>Nostoc</taxon>
    </lineage>
</organism>
<accession>E7DPU0</accession>
<proteinExistence type="predicted"/>
<gene>
    <name evidence="1" type="ORF">Nfla_4402</name>
</gene>
<evidence type="ECO:0000313" key="1">
    <source>
        <dbReference type="EMBL" id="ADO19098.1"/>
    </source>
</evidence>
<name>E7DPU0_9NOSO</name>
<protein>
    <submittedName>
        <fullName evidence="1">Uncharacterized protein</fullName>
    </submittedName>
</protein>